<evidence type="ECO:0000313" key="4">
    <source>
        <dbReference type="EMBL" id="SEK04958.1"/>
    </source>
</evidence>
<dbReference type="EMBL" id="FNZM01000014">
    <property type="protein sequence ID" value="SEK04958.1"/>
    <property type="molecule type" value="Genomic_DNA"/>
</dbReference>
<dbReference type="EC" id="2.7.7.65" evidence="1"/>
<evidence type="ECO:0000256" key="1">
    <source>
        <dbReference type="ARBA" id="ARBA00012528"/>
    </source>
</evidence>
<accession>A0AAQ1GJH6</accession>
<keyword evidence="2" id="KW-0812">Transmembrane</keyword>
<dbReference type="Pfam" id="PF05230">
    <property type="entry name" value="MASE2"/>
    <property type="match status" value="1"/>
</dbReference>
<sequence length="353" mass="38872">MLPSTNPMAGKGRRFVERSWRLRVGGRVLAFFCMASVFVQQGRGAPFWVLLVIDCLIWPHIARRAAHAWAVPYRGERLNLMVDSAMGGVWVAAMRFDLLPSALMLVMSGMDNMASGGMRLFLRGVLANLAGLAAGLLTFGFAFEPDTRLPTLLACLPFLAIYPLALGLAVYRISRKLAEQSRMLEGLSRTDGLTGLLNRRHWENLLVREFERCRATRYASSLLLIDLDHFKDVNDTRGHQAGDAVLSAFAGQLREHFRASDSIGRYGGEEFGVVLPGATLAEARTVAERFARAVRLQAKDADSVCPCTVSIGVAQCDEAMNDHAAWLKRADSSLYRAKMTGRDRVVAEQGEPA</sequence>
<dbReference type="InterPro" id="IPR043128">
    <property type="entry name" value="Rev_trsase/Diguanyl_cyclase"/>
</dbReference>
<reference evidence="4 5" key="1">
    <citation type="submission" date="2016-10" db="EMBL/GenBank/DDBJ databases">
        <authorList>
            <person name="Varghese N."/>
            <person name="Submissions S."/>
        </authorList>
    </citation>
    <scope>NUCLEOTIDE SEQUENCE [LARGE SCALE GENOMIC DNA]</scope>
    <source>
        <strain evidence="4 5">LMG 22274</strain>
    </source>
</reference>
<dbReference type="GO" id="GO:0043709">
    <property type="term" value="P:cell adhesion involved in single-species biofilm formation"/>
    <property type="evidence" value="ECO:0007669"/>
    <property type="project" value="TreeGrafter"/>
</dbReference>
<evidence type="ECO:0000256" key="2">
    <source>
        <dbReference type="SAM" id="Phobius"/>
    </source>
</evidence>
<dbReference type="InterPro" id="IPR000160">
    <property type="entry name" value="GGDEF_dom"/>
</dbReference>
<dbReference type="PANTHER" id="PTHR45138">
    <property type="entry name" value="REGULATORY COMPONENTS OF SENSORY TRANSDUCTION SYSTEM"/>
    <property type="match status" value="1"/>
</dbReference>
<dbReference type="InterPro" id="IPR050469">
    <property type="entry name" value="Diguanylate_Cyclase"/>
</dbReference>
<dbReference type="GeneID" id="61304036"/>
<dbReference type="CDD" id="cd01949">
    <property type="entry name" value="GGDEF"/>
    <property type="match status" value="1"/>
</dbReference>
<feature type="transmembrane region" description="Helical" evidence="2">
    <location>
        <begin position="120"/>
        <end position="143"/>
    </location>
</feature>
<dbReference type="SUPFAM" id="SSF55073">
    <property type="entry name" value="Nucleotide cyclase"/>
    <property type="match status" value="1"/>
</dbReference>
<dbReference type="GO" id="GO:0005886">
    <property type="term" value="C:plasma membrane"/>
    <property type="evidence" value="ECO:0007669"/>
    <property type="project" value="TreeGrafter"/>
</dbReference>
<dbReference type="Pfam" id="PF00990">
    <property type="entry name" value="GGDEF"/>
    <property type="match status" value="1"/>
</dbReference>
<dbReference type="InterPro" id="IPR007894">
    <property type="entry name" value="MASE2"/>
</dbReference>
<dbReference type="Gene3D" id="3.30.70.270">
    <property type="match status" value="1"/>
</dbReference>
<dbReference type="GO" id="GO:0052621">
    <property type="term" value="F:diguanylate cyclase activity"/>
    <property type="evidence" value="ECO:0007669"/>
    <property type="project" value="UniProtKB-EC"/>
</dbReference>
<dbReference type="Proteomes" id="UP000183529">
    <property type="component" value="Unassembled WGS sequence"/>
</dbReference>
<dbReference type="RefSeq" id="WP_074985714.1">
    <property type="nucleotide sequence ID" value="NZ_CADFGN010000012.1"/>
</dbReference>
<gene>
    <name evidence="4" type="ORF">SAMN05216550_114138</name>
</gene>
<keyword evidence="2" id="KW-1133">Transmembrane helix</keyword>
<feature type="transmembrane region" description="Helical" evidence="2">
    <location>
        <begin position="149"/>
        <end position="173"/>
    </location>
</feature>
<dbReference type="FunFam" id="3.30.70.270:FF:000001">
    <property type="entry name" value="Diguanylate cyclase domain protein"/>
    <property type="match status" value="1"/>
</dbReference>
<dbReference type="InterPro" id="IPR029787">
    <property type="entry name" value="Nucleotide_cyclase"/>
</dbReference>
<proteinExistence type="predicted"/>
<dbReference type="AlphaFoldDB" id="A0AAQ1GJH6"/>
<keyword evidence="2" id="KW-0472">Membrane</keyword>
<dbReference type="GO" id="GO:1902201">
    <property type="term" value="P:negative regulation of bacterial-type flagellum-dependent cell motility"/>
    <property type="evidence" value="ECO:0007669"/>
    <property type="project" value="TreeGrafter"/>
</dbReference>
<name>A0AAQ1GJH6_9BURK</name>
<dbReference type="PROSITE" id="PS50887">
    <property type="entry name" value="GGDEF"/>
    <property type="match status" value="1"/>
</dbReference>
<dbReference type="PANTHER" id="PTHR45138:SF24">
    <property type="entry name" value="DIGUANYLATE CYCLASE DGCC-RELATED"/>
    <property type="match status" value="1"/>
</dbReference>
<dbReference type="NCBIfam" id="TIGR00254">
    <property type="entry name" value="GGDEF"/>
    <property type="match status" value="1"/>
</dbReference>
<comment type="caution">
    <text evidence="4">The sequence shown here is derived from an EMBL/GenBank/DDBJ whole genome shotgun (WGS) entry which is preliminary data.</text>
</comment>
<evidence type="ECO:0000259" key="3">
    <source>
        <dbReference type="PROSITE" id="PS50887"/>
    </source>
</evidence>
<protein>
    <recommendedName>
        <fullName evidence="1">diguanylate cyclase</fullName>
        <ecNumber evidence="1">2.7.7.65</ecNumber>
    </recommendedName>
</protein>
<dbReference type="SMART" id="SM00267">
    <property type="entry name" value="GGDEF"/>
    <property type="match status" value="1"/>
</dbReference>
<organism evidence="4 5">
    <name type="scientific">Paraburkholderia tropica</name>
    <dbReference type="NCBI Taxonomy" id="92647"/>
    <lineage>
        <taxon>Bacteria</taxon>
        <taxon>Pseudomonadati</taxon>
        <taxon>Pseudomonadota</taxon>
        <taxon>Betaproteobacteria</taxon>
        <taxon>Burkholderiales</taxon>
        <taxon>Burkholderiaceae</taxon>
        <taxon>Paraburkholderia</taxon>
    </lineage>
</organism>
<feature type="transmembrane region" description="Helical" evidence="2">
    <location>
        <begin position="87"/>
        <end position="108"/>
    </location>
</feature>
<evidence type="ECO:0000313" key="5">
    <source>
        <dbReference type="Proteomes" id="UP000183529"/>
    </source>
</evidence>
<feature type="domain" description="GGDEF" evidence="3">
    <location>
        <begin position="218"/>
        <end position="350"/>
    </location>
</feature>